<keyword evidence="7" id="KW-0112">Calmodulin-binding</keyword>
<dbReference type="InterPro" id="IPR000595">
    <property type="entry name" value="cNMP-bd_dom"/>
</dbReference>
<dbReference type="Gene3D" id="2.60.120.10">
    <property type="entry name" value="Jelly Rolls"/>
    <property type="match status" value="1"/>
</dbReference>
<keyword evidence="3" id="KW-0813">Transport</keyword>
<evidence type="ECO:0000256" key="11">
    <source>
        <dbReference type="ARBA" id="ARBA00023136"/>
    </source>
</evidence>
<dbReference type="PANTHER" id="PTHR45651:SF39">
    <property type="entry name" value="CYCLIC NUCLEOTIDE-GATED ION CHANNEL 18"/>
    <property type="match status" value="1"/>
</dbReference>
<evidence type="ECO:0000256" key="4">
    <source>
        <dbReference type="ARBA" id="ARBA00022535"/>
    </source>
</evidence>
<name>A0ABR2RFK8_9ROSI</name>
<comment type="similarity">
    <text evidence="2">Belongs to the cyclic nucleotide-gated cation channel (TC 1.A.1.5) family.</text>
</comment>
<keyword evidence="6 16" id="KW-0812">Transmembrane</keyword>
<feature type="region of interest" description="Disordered" evidence="15">
    <location>
        <begin position="1"/>
        <end position="35"/>
    </location>
</feature>
<feature type="transmembrane region" description="Helical" evidence="16">
    <location>
        <begin position="172"/>
        <end position="191"/>
    </location>
</feature>
<keyword evidence="19" id="KW-1185">Reference proteome</keyword>
<evidence type="ECO:0000256" key="6">
    <source>
        <dbReference type="ARBA" id="ARBA00022692"/>
    </source>
</evidence>
<keyword evidence="10" id="KW-0406">Ion transport</keyword>
<evidence type="ECO:0000256" key="12">
    <source>
        <dbReference type="ARBA" id="ARBA00023149"/>
    </source>
</evidence>
<dbReference type="CDD" id="cd23767">
    <property type="entry name" value="IQCD"/>
    <property type="match status" value="1"/>
</dbReference>
<keyword evidence="9" id="KW-0547">Nucleotide-binding</keyword>
<keyword evidence="9" id="KW-0142">cGMP-binding</keyword>
<evidence type="ECO:0000256" key="8">
    <source>
        <dbReference type="ARBA" id="ARBA00022989"/>
    </source>
</evidence>
<dbReference type="Pfam" id="PF00027">
    <property type="entry name" value="cNMP_binding"/>
    <property type="match status" value="1"/>
</dbReference>
<dbReference type="Gene3D" id="1.10.287.70">
    <property type="match status" value="1"/>
</dbReference>
<dbReference type="CDD" id="cd00038">
    <property type="entry name" value="CAP_ED"/>
    <property type="match status" value="1"/>
</dbReference>
<dbReference type="InterPro" id="IPR005821">
    <property type="entry name" value="Ion_trans_dom"/>
</dbReference>
<feature type="transmembrane region" description="Helical" evidence="16">
    <location>
        <begin position="52"/>
        <end position="73"/>
    </location>
</feature>
<evidence type="ECO:0000313" key="19">
    <source>
        <dbReference type="Proteomes" id="UP001396334"/>
    </source>
</evidence>
<dbReference type="Proteomes" id="UP001396334">
    <property type="component" value="Unassembled WGS sequence"/>
</dbReference>
<dbReference type="InterPro" id="IPR014710">
    <property type="entry name" value="RmlC-like_jellyroll"/>
</dbReference>
<keyword evidence="5" id="KW-0116">cAMP-binding</keyword>
<dbReference type="EMBL" id="JBBPBN010000023">
    <property type="protein sequence ID" value="KAK9011672.1"/>
    <property type="molecule type" value="Genomic_DNA"/>
</dbReference>
<feature type="transmembrane region" description="Helical" evidence="16">
    <location>
        <begin position="212"/>
        <end position="232"/>
    </location>
</feature>
<evidence type="ECO:0000256" key="10">
    <source>
        <dbReference type="ARBA" id="ARBA00023065"/>
    </source>
</evidence>
<evidence type="ECO:0000256" key="13">
    <source>
        <dbReference type="ARBA" id="ARBA00023286"/>
    </source>
</evidence>
<evidence type="ECO:0000256" key="2">
    <source>
        <dbReference type="ARBA" id="ARBA00010486"/>
    </source>
</evidence>
<dbReference type="PROSITE" id="PS50042">
    <property type="entry name" value="CNMP_BINDING_3"/>
    <property type="match status" value="1"/>
</dbReference>
<feature type="transmembrane region" description="Helical" evidence="16">
    <location>
        <begin position="85"/>
        <end position="102"/>
    </location>
</feature>
<sequence length="711" mass="81250">MNSILPSFRDLPSTPTFTAAATRPPPSKASAPTDSPLIFDPTSDIVSSWNHVFLIICIMALFIDPLYFFLPYIGGPACLASDASMGVFITVLRSMADLLYLINMLMKFRTGFIAPNSRVFGKGELVMDAREIALRYLKKDFVIDLAATLPLPQFVIWVLIPTTRNSMTDHANNTIALIVLLQYVPRLFIIFPLNNKIIKTNGILAKTAWAGAAYNLLLYLLASHVLGAIWYLCSIARQFSCWNHECAREHASRTVACIPSFLDCNSLKKPERAYWVNVTSVLTNCDVSNQEVDFRFGMFAAAFTNDVASKNFVVKYLYCFWWGLRNLSSYGQNLNTSIYIWENIFAISICLFGMVLFALLIGNMQTSLQSMTVRIEEWRLKRRDTEEWMRHRQLPEDLQQRVRRFVQYKWLATRGVDEEFIFKSLPLDLRREIQRHLCLSLVRRVPFFSQMDDQLLDAMCERLVSSLSTEGNYIVREDEPVNEMLFIIRGQLESSTTGGGRSGFFNSITLRPGDFCGEELLTWALMPNSTLNLPLSTRTVRAVSEVEAFSLQAEDLQFFAHQFKRLQSKKLQHAFRYYSHQWRAWGACFIQAAWRRFKKRKMAKELMARENSFYYRTSGEEDGYYYNIEDVEEGSVDHQDMDSAEGTSTSGMGDSHNHPQLGATVLASRFAKNTMKGSAVTFVDPSADALKMPKMFKPKEPDFSVDRSKKV</sequence>
<evidence type="ECO:0000256" key="15">
    <source>
        <dbReference type="SAM" id="MobiDB-lite"/>
    </source>
</evidence>
<keyword evidence="11 16" id="KW-0472">Membrane</keyword>
<evidence type="ECO:0000313" key="18">
    <source>
        <dbReference type="EMBL" id="KAK9011672.1"/>
    </source>
</evidence>
<keyword evidence="13" id="KW-1071">Ligand-gated ion channel</keyword>
<reference evidence="18 19" key="1">
    <citation type="journal article" date="2024" name="G3 (Bethesda)">
        <title>Genome assembly of Hibiscus sabdariffa L. provides insights into metabolisms of medicinal natural products.</title>
        <authorList>
            <person name="Kim T."/>
        </authorList>
    </citation>
    <scope>NUCLEOTIDE SEQUENCE [LARGE SCALE GENOMIC DNA]</scope>
    <source>
        <strain evidence="18">TK-2024</strain>
        <tissue evidence="18">Old leaves</tissue>
    </source>
</reference>
<dbReference type="SMART" id="SM00100">
    <property type="entry name" value="cNMP"/>
    <property type="match status" value="1"/>
</dbReference>
<comment type="caution">
    <text evidence="18">The sequence shown here is derived from an EMBL/GenBank/DDBJ whole genome shotgun (WGS) entry which is preliminary data.</text>
</comment>
<dbReference type="SUPFAM" id="SSF51206">
    <property type="entry name" value="cAMP-binding domain-like"/>
    <property type="match status" value="1"/>
</dbReference>
<keyword evidence="8 16" id="KW-1133">Transmembrane helix</keyword>
<keyword evidence="4" id="KW-0140">cGMP</keyword>
<organism evidence="18 19">
    <name type="scientific">Hibiscus sabdariffa</name>
    <name type="common">roselle</name>
    <dbReference type="NCBI Taxonomy" id="183260"/>
    <lineage>
        <taxon>Eukaryota</taxon>
        <taxon>Viridiplantae</taxon>
        <taxon>Streptophyta</taxon>
        <taxon>Embryophyta</taxon>
        <taxon>Tracheophyta</taxon>
        <taxon>Spermatophyta</taxon>
        <taxon>Magnoliopsida</taxon>
        <taxon>eudicotyledons</taxon>
        <taxon>Gunneridae</taxon>
        <taxon>Pentapetalae</taxon>
        <taxon>rosids</taxon>
        <taxon>malvids</taxon>
        <taxon>Malvales</taxon>
        <taxon>Malvaceae</taxon>
        <taxon>Malvoideae</taxon>
        <taxon>Hibiscus</taxon>
    </lineage>
</organism>
<evidence type="ECO:0000256" key="1">
    <source>
        <dbReference type="ARBA" id="ARBA00004141"/>
    </source>
</evidence>
<feature type="transmembrane region" description="Helical" evidence="16">
    <location>
        <begin position="338"/>
        <end position="361"/>
    </location>
</feature>
<evidence type="ECO:0000256" key="9">
    <source>
        <dbReference type="ARBA" id="ARBA00022992"/>
    </source>
</evidence>
<dbReference type="PANTHER" id="PTHR45651">
    <property type="entry name" value="CYCLIC NUCLEOTIDE-GATED ION CHANNEL 15-RELATED-RELATED"/>
    <property type="match status" value="1"/>
</dbReference>
<comment type="subcellular location">
    <subcellularLocation>
        <location evidence="1">Membrane</location>
        <topology evidence="1">Multi-pass membrane protein</topology>
    </subcellularLocation>
</comment>
<dbReference type="InterPro" id="IPR018490">
    <property type="entry name" value="cNMP-bd_dom_sf"/>
</dbReference>
<evidence type="ECO:0000256" key="7">
    <source>
        <dbReference type="ARBA" id="ARBA00022860"/>
    </source>
</evidence>
<keyword evidence="12" id="KW-0114">cAMP</keyword>
<evidence type="ECO:0000256" key="16">
    <source>
        <dbReference type="SAM" id="Phobius"/>
    </source>
</evidence>
<feature type="region of interest" description="Disordered" evidence="15">
    <location>
        <begin position="636"/>
        <end position="657"/>
    </location>
</feature>
<proteinExistence type="inferred from homology"/>
<evidence type="ECO:0000259" key="17">
    <source>
        <dbReference type="PROSITE" id="PS50042"/>
    </source>
</evidence>
<evidence type="ECO:0000256" key="5">
    <source>
        <dbReference type="ARBA" id="ARBA00022566"/>
    </source>
</evidence>
<keyword evidence="14" id="KW-0407">Ion channel</keyword>
<evidence type="ECO:0000256" key="3">
    <source>
        <dbReference type="ARBA" id="ARBA00022448"/>
    </source>
</evidence>
<protein>
    <recommendedName>
        <fullName evidence="17">Cyclic nucleotide-binding domain-containing protein</fullName>
    </recommendedName>
</protein>
<dbReference type="Pfam" id="PF00520">
    <property type="entry name" value="Ion_trans"/>
    <property type="match status" value="1"/>
</dbReference>
<gene>
    <name evidence="18" type="ORF">V6N11_044517</name>
</gene>
<dbReference type="SUPFAM" id="SSF81324">
    <property type="entry name" value="Voltage-gated potassium channels"/>
    <property type="match status" value="1"/>
</dbReference>
<dbReference type="Gene3D" id="1.10.287.630">
    <property type="entry name" value="Helix hairpin bin"/>
    <property type="match status" value="1"/>
</dbReference>
<evidence type="ECO:0000256" key="14">
    <source>
        <dbReference type="ARBA" id="ARBA00023303"/>
    </source>
</evidence>
<feature type="domain" description="Cyclic nucleotide-binding" evidence="17">
    <location>
        <begin position="447"/>
        <end position="577"/>
    </location>
</feature>
<accession>A0ABR2RFK8</accession>